<keyword evidence="2" id="KW-0732">Signal</keyword>
<keyword evidence="4" id="KW-1185">Reference proteome</keyword>
<evidence type="ECO:0000256" key="1">
    <source>
        <dbReference type="SAM" id="MobiDB-lite"/>
    </source>
</evidence>
<sequence length="279" mass="28772">MSNNLLNTMAPNLSTSFSLAVLLAYVSVAVQASTASTPAYPPISTSSNWPNSTTKSCTYPTSFQTGNLPSGFTTIRSALVWSSSIRLGYGTGGYGIRGTTGDVPTWTSTSSSIATPCSSTTRTVTLSSSAGGNGDTPPENHATPSKNCTTDETHTPTSSVLVYSGATIASGISWDAYAPSGYMPSGSVTIQPCSTSFSISASPPSPPYESSSTMSTSIINYPAYPAYPAVSSSIMSTSVVADATPTVDYNTLVEPSTSARPDGVSEMNDGHPSSYKFRV</sequence>
<feature type="region of interest" description="Disordered" evidence="1">
    <location>
        <begin position="253"/>
        <end position="279"/>
    </location>
</feature>
<feature type="chain" id="PRO_5025603587" description="Ig-like domain-containing protein" evidence="2">
    <location>
        <begin position="36"/>
        <end position="279"/>
    </location>
</feature>
<organism evidence="3 4">
    <name type="scientific">Clathrospora elynae</name>
    <dbReference type="NCBI Taxonomy" id="706981"/>
    <lineage>
        <taxon>Eukaryota</taxon>
        <taxon>Fungi</taxon>
        <taxon>Dikarya</taxon>
        <taxon>Ascomycota</taxon>
        <taxon>Pezizomycotina</taxon>
        <taxon>Dothideomycetes</taxon>
        <taxon>Pleosporomycetidae</taxon>
        <taxon>Pleosporales</taxon>
        <taxon>Diademaceae</taxon>
        <taxon>Clathrospora</taxon>
    </lineage>
</organism>
<accession>A0A6A5SE60</accession>
<evidence type="ECO:0000313" key="3">
    <source>
        <dbReference type="EMBL" id="KAF1938925.1"/>
    </source>
</evidence>
<feature type="compositionally biased region" description="Low complexity" evidence="1">
    <location>
        <begin position="117"/>
        <end position="129"/>
    </location>
</feature>
<protein>
    <recommendedName>
        <fullName evidence="5">Ig-like domain-containing protein</fullName>
    </recommendedName>
</protein>
<evidence type="ECO:0000313" key="4">
    <source>
        <dbReference type="Proteomes" id="UP000800038"/>
    </source>
</evidence>
<feature type="signal peptide" evidence="2">
    <location>
        <begin position="1"/>
        <end position="35"/>
    </location>
</feature>
<dbReference type="EMBL" id="ML976092">
    <property type="protein sequence ID" value="KAF1938925.1"/>
    <property type="molecule type" value="Genomic_DNA"/>
</dbReference>
<evidence type="ECO:0000256" key="2">
    <source>
        <dbReference type="SAM" id="SignalP"/>
    </source>
</evidence>
<proteinExistence type="predicted"/>
<feature type="region of interest" description="Disordered" evidence="1">
    <location>
        <begin position="117"/>
        <end position="156"/>
    </location>
</feature>
<name>A0A6A5SE60_9PLEO</name>
<reference evidence="3" key="1">
    <citation type="journal article" date="2020" name="Stud. Mycol.">
        <title>101 Dothideomycetes genomes: a test case for predicting lifestyles and emergence of pathogens.</title>
        <authorList>
            <person name="Haridas S."/>
            <person name="Albert R."/>
            <person name="Binder M."/>
            <person name="Bloem J."/>
            <person name="Labutti K."/>
            <person name="Salamov A."/>
            <person name="Andreopoulos B."/>
            <person name="Baker S."/>
            <person name="Barry K."/>
            <person name="Bills G."/>
            <person name="Bluhm B."/>
            <person name="Cannon C."/>
            <person name="Castanera R."/>
            <person name="Culley D."/>
            <person name="Daum C."/>
            <person name="Ezra D."/>
            <person name="Gonzalez J."/>
            <person name="Henrissat B."/>
            <person name="Kuo A."/>
            <person name="Liang C."/>
            <person name="Lipzen A."/>
            <person name="Lutzoni F."/>
            <person name="Magnuson J."/>
            <person name="Mondo S."/>
            <person name="Nolan M."/>
            <person name="Ohm R."/>
            <person name="Pangilinan J."/>
            <person name="Park H.-J."/>
            <person name="Ramirez L."/>
            <person name="Alfaro M."/>
            <person name="Sun H."/>
            <person name="Tritt A."/>
            <person name="Yoshinaga Y."/>
            <person name="Zwiers L.-H."/>
            <person name="Turgeon B."/>
            <person name="Goodwin S."/>
            <person name="Spatafora J."/>
            <person name="Crous P."/>
            <person name="Grigoriev I."/>
        </authorList>
    </citation>
    <scope>NUCLEOTIDE SEQUENCE</scope>
    <source>
        <strain evidence="3">CBS 161.51</strain>
    </source>
</reference>
<evidence type="ECO:0008006" key="5">
    <source>
        <dbReference type="Google" id="ProtNLM"/>
    </source>
</evidence>
<gene>
    <name evidence="3" type="ORF">EJ02DRAFT_514183</name>
</gene>
<dbReference type="Proteomes" id="UP000800038">
    <property type="component" value="Unassembled WGS sequence"/>
</dbReference>
<dbReference type="AlphaFoldDB" id="A0A6A5SE60"/>